<dbReference type="Proteomes" id="UP000271974">
    <property type="component" value="Unassembled WGS sequence"/>
</dbReference>
<dbReference type="OrthoDB" id="6371099at2759"/>
<dbReference type="AlphaFoldDB" id="A0A433SPP5"/>
<dbReference type="STRING" id="188477.A0A433SPP5"/>
<accession>A0A433SPP5</accession>
<dbReference type="PANTHER" id="PTHR10974:SF1">
    <property type="entry name" value="FI08016P-RELATED"/>
    <property type="match status" value="1"/>
</dbReference>
<dbReference type="PANTHER" id="PTHR10974">
    <property type="entry name" value="FI08016P-RELATED"/>
    <property type="match status" value="1"/>
</dbReference>
<sequence length="398" mass="46087">MKIKVSIFLSLIITTTVVLKVTQNRITLRAAYTEDHTEVETRSEITRCIFPQVDQFDPSIMKLAGLDKGPIDCDDYGIPEITYIDGLYIRVNASKLKAKSAKVRCWYRNITRTPYNDLTVTFSKWSPVFTQSIRITEEHEFLYVRCLDSESKRNIVSKAYYSLVPKRSHWTSFYNAAAAKRLMEFEPKETLSVIGVCLDGLPRHQMLRAMPETLGYLKDLGSFDFTMQGQVADNTLRNYLSLFTAHNFNDVRRWWSLDKLEDMFGWIWHDFEQAGYRTLYTEDDSKRSGFFYGGGRFLFPPTSYWNRALQLAMDKDPGFTRRYGLCNGKRSTSDSVLNYLMTFLDRFSSHPVSGWAMLSAPTHDDIANAKSLDLDILKFFKTLEEKGHLNKSLVIFFL</sequence>
<dbReference type="Pfam" id="PF02995">
    <property type="entry name" value="DUF229"/>
    <property type="match status" value="1"/>
</dbReference>
<evidence type="ECO:0000313" key="3">
    <source>
        <dbReference type="Proteomes" id="UP000271974"/>
    </source>
</evidence>
<name>A0A433SPP5_ELYCH</name>
<reference evidence="2 3" key="1">
    <citation type="submission" date="2019-01" db="EMBL/GenBank/DDBJ databases">
        <title>A draft genome assembly of the solar-powered sea slug Elysia chlorotica.</title>
        <authorList>
            <person name="Cai H."/>
            <person name="Li Q."/>
            <person name="Fang X."/>
            <person name="Li J."/>
            <person name="Curtis N.E."/>
            <person name="Altenburger A."/>
            <person name="Shibata T."/>
            <person name="Feng M."/>
            <person name="Maeda T."/>
            <person name="Schwartz J.A."/>
            <person name="Shigenobu S."/>
            <person name="Lundholm N."/>
            <person name="Nishiyama T."/>
            <person name="Yang H."/>
            <person name="Hasebe M."/>
            <person name="Li S."/>
            <person name="Pierce S.K."/>
            <person name="Wang J."/>
        </authorList>
    </citation>
    <scope>NUCLEOTIDE SEQUENCE [LARGE SCALE GENOMIC DNA]</scope>
    <source>
        <strain evidence="2">EC2010</strain>
        <tissue evidence="2">Whole organism of an adult</tissue>
    </source>
</reference>
<keyword evidence="3" id="KW-1185">Reference proteome</keyword>
<dbReference type="InterPro" id="IPR004245">
    <property type="entry name" value="DUF229"/>
</dbReference>
<proteinExistence type="predicted"/>
<dbReference type="InterPro" id="IPR017850">
    <property type="entry name" value="Alkaline_phosphatase_core_sf"/>
</dbReference>
<evidence type="ECO:0000256" key="1">
    <source>
        <dbReference type="SAM" id="SignalP"/>
    </source>
</evidence>
<feature type="signal peptide" evidence="1">
    <location>
        <begin position="1"/>
        <end position="19"/>
    </location>
</feature>
<comment type="caution">
    <text evidence="2">The sequence shown here is derived from an EMBL/GenBank/DDBJ whole genome shotgun (WGS) entry which is preliminary data.</text>
</comment>
<protein>
    <submittedName>
        <fullName evidence="2">Uncharacterized protein</fullName>
    </submittedName>
</protein>
<feature type="chain" id="PRO_5018998181" evidence="1">
    <location>
        <begin position="20"/>
        <end position="398"/>
    </location>
</feature>
<gene>
    <name evidence="2" type="ORF">EGW08_021118</name>
</gene>
<dbReference type="GO" id="GO:0005615">
    <property type="term" value="C:extracellular space"/>
    <property type="evidence" value="ECO:0007669"/>
    <property type="project" value="TreeGrafter"/>
</dbReference>
<evidence type="ECO:0000313" key="2">
    <source>
        <dbReference type="EMBL" id="RUS71113.1"/>
    </source>
</evidence>
<organism evidence="2 3">
    <name type="scientific">Elysia chlorotica</name>
    <name type="common">Eastern emerald elysia</name>
    <name type="synonym">Sea slug</name>
    <dbReference type="NCBI Taxonomy" id="188477"/>
    <lineage>
        <taxon>Eukaryota</taxon>
        <taxon>Metazoa</taxon>
        <taxon>Spiralia</taxon>
        <taxon>Lophotrochozoa</taxon>
        <taxon>Mollusca</taxon>
        <taxon>Gastropoda</taxon>
        <taxon>Heterobranchia</taxon>
        <taxon>Euthyneura</taxon>
        <taxon>Panpulmonata</taxon>
        <taxon>Sacoglossa</taxon>
        <taxon>Placobranchoidea</taxon>
        <taxon>Plakobranchidae</taxon>
        <taxon>Elysia</taxon>
    </lineage>
</organism>
<dbReference type="EMBL" id="RQTK01001270">
    <property type="protein sequence ID" value="RUS71113.1"/>
    <property type="molecule type" value="Genomic_DNA"/>
</dbReference>
<dbReference type="SUPFAM" id="SSF53649">
    <property type="entry name" value="Alkaline phosphatase-like"/>
    <property type="match status" value="1"/>
</dbReference>
<keyword evidence="1" id="KW-0732">Signal</keyword>